<sequence>MCHFGRPDLFINFNCNPKYPDIAISLEGRQQACNRPDVCRVFKVKRLMDDIHKKQTLGKVSAYTYTIKFQKRGLPHAHILIILDKGDKIAMSEAFDETVRAYIPVREVMASLYDLVNTHMLHTKCGTSAPCFRDGSCRFQFPKAFCGETLLHYRGFVQYRRPDIGEIVRDEVTSYLDCVSSHKACWRLLSFKMADKISLSFDWPFTWKTDNLFSSRTMMWQGTRKVHTPHCILPLQLSAQIASPLWHQCCASIPCPLVITYVEFPQHLCWMEKHYTWKAREKGVFNTISQIHNVSPQANEELLCLRLLLHNVRGPISFEDLRTVHHTIHPTYKLACLDLLLLDRDDIYQVTMYEAARWSVCLRVLFPHILFHCNITDPLAMYNNLKPYLLDDMGDYMEASDNRALMHIKFRLGVFNKTLADYRLL</sequence>
<proteinExistence type="predicted"/>
<reference evidence="2 3" key="1">
    <citation type="submission" date="2023-02" db="EMBL/GenBank/DDBJ databases">
        <title>LHISI_Scaffold_Assembly.</title>
        <authorList>
            <person name="Stuart O.P."/>
            <person name="Cleave R."/>
            <person name="Magrath M.J.L."/>
            <person name="Mikheyev A.S."/>
        </authorList>
    </citation>
    <scope>NUCLEOTIDE SEQUENCE [LARGE SCALE GENOMIC DNA]</scope>
    <source>
        <strain evidence="2">Daus_M_001</strain>
        <tissue evidence="2">Leg muscle</tissue>
    </source>
</reference>
<name>A0ABQ9GKL8_9NEOP</name>
<evidence type="ECO:0000313" key="2">
    <source>
        <dbReference type="EMBL" id="KAJ8872567.1"/>
    </source>
</evidence>
<protein>
    <recommendedName>
        <fullName evidence="1">Helitron helicase-like domain-containing protein</fullName>
    </recommendedName>
</protein>
<dbReference type="PANTHER" id="PTHR10492:SF57">
    <property type="entry name" value="ATP-DEPENDENT DNA HELICASE"/>
    <property type="match status" value="1"/>
</dbReference>
<organism evidence="2 3">
    <name type="scientific">Dryococelus australis</name>
    <dbReference type="NCBI Taxonomy" id="614101"/>
    <lineage>
        <taxon>Eukaryota</taxon>
        <taxon>Metazoa</taxon>
        <taxon>Ecdysozoa</taxon>
        <taxon>Arthropoda</taxon>
        <taxon>Hexapoda</taxon>
        <taxon>Insecta</taxon>
        <taxon>Pterygota</taxon>
        <taxon>Neoptera</taxon>
        <taxon>Polyneoptera</taxon>
        <taxon>Phasmatodea</taxon>
        <taxon>Verophasmatodea</taxon>
        <taxon>Anareolatae</taxon>
        <taxon>Phasmatidae</taxon>
        <taxon>Eurycanthinae</taxon>
        <taxon>Dryococelus</taxon>
    </lineage>
</organism>
<keyword evidence="3" id="KW-1185">Reference proteome</keyword>
<dbReference type="InterPro" id="IPR025476">
    <property type="entry name" value="Helitron_helicase-like"/>
</dbReference>
<accession>A0ABQ9GKL8</accession>
<feature type="domain" description="Helitron helicase-like" evidence="1">
    <location>
        <begin position="3"/>
        <end position="81"/>
    </location>
</feature>
<gene>
    <name evidence="2" type="ORF">PR048_026173</name>
</gene>
<dbReference type="Pfam" id="PF14214">
    <property type="entry name" value="Helitron_like_N"/>
    <property type="match status" value="1"/>
</dbReference>
<dbReference type="EMBL" id="JARBHB010000011">
    <property type="protein sequence ID" value="KAJ8872567.1"/>
    <property type="molecule type" value="Genomic_DNA"/>
</dbReference>
<dbReference type="PANTHER" id="PTHR10492">
    <property type="match status" value="1"/>
</dbReference>
<evidence type="ECO:0000313" key="3">
    <source>
        <dbReference type="Proteomes" id="UP001159363"/>
    </source>
</evidence>
<comment type="caution">
    <text evidence="2">The sequence shown here is derived from an EMBL/GenBank/DDBJ whole genome shotgun (WGS) entry which is preliminary data.</text>
</comment>
<evidence type="ECO:0000259" key="1">
    <source>
        <dbReference type="Pfam" id="PF14214"/>
    </source>
</evidence>
<dbReference type="Proteomes" id="UP001159363">
    <property type="component" value="Chromosome 10"/>
</dbReference>